<dbReference type="GO" id="GO:0005525">
    <property type="term" value="F:GTP binding"/>
    <property type="evidence" value="ECO:0007669"/>
    <property type="project" value="InterPro"/>
</dbReference>
<dbReference type="Proteomes" id="UP001146793">
    <property type="component" value="Unassembled WGS sequence"/>
</dbReference>
<comment type="caution">
    <text evidence="4">The sequence shown here is derived from an EMBL/GenBank/DDBJ whole genome shotgun (WGS) entry which is preliminary data.</text>
</comment>
<evidence type="ECO:0000313" key="4">
    <source>
        <dbReference type="EMBL" id="KAJ3433475.1"/>
    </source>
</evidence>
<evidence type="ECO:0000256" key="2">
    <source>
        <dbReference type="SAM" id="MobiDB-lite"/>
    </source>
</evidence>
<organism evidence="4 5">
    <name type="scientific">Anaeramoeba flamelloides</name>
    <dbReference type="NCBI Taxonomy" id="1746091"/>
    <lineage>
        <taxon>Eukaryota</taxon>
        <taxon>Metamonada</taxon>
        <taxon>Anaeramoebidae</taxon>
        <taxon>Anaeramoeba</taxon>
    </lineage>
</organism>
<dbReference type="PANTHER" id="PTHR24118:SF100">
    <property type="entry name" value="FYVE-TYPE DOMAIN-CONTAINING PROTEIN"/>
    <property type="match status" value="1"/>
</dbReference>
<protein>
    <submittedName>
        <fullName evidence="4">Leucine-rich repeat isoform f</fullName>
    </submittedName>
</protein>
<dbReference type="InterPro" id="IPR036770">
    <property type="entry name" value="Ankyrin_rpt-contain_sf"/>
</dbReference>
<dbReference type="InterPro" id="IPR027417">
    <property type="entry name" value="P-loop_NTPase"/>
</dbReference>
<dbReference type="SMART" id="SM00368">
    <property type="entry name" value="LRR_RI"/>
    <property type="match status" value="5"/>
</dbReference>
<feature type="region of interest" description="Disordered" evidence="2">
    <location>
        <begin position="678"/>
        <end position="701"/>
    </location>
</feature>
<feature type="region of interest" description="Disordered" evidence="2">
    <location>
        <begin position="731"/>
        <end position="750"/>
    </location>
</feature>
<dbReference type="SUPFAM" id="SSF52047">
    <property type="entry name" value="RNI-like"/>
    <property type="match status" value="2"/>
</dbReference>
<dbReference type="SMART" id="SM00248">
    <property type="entry name" value="ANK"/>
    <property type="match status" value="5"/>
</dbReference>
<dbReference type="SMART" id="SM00315">
    <property type="entry name" value="RGS"/>
    <property type="match status" value="1"/>
</dbReference>
<dbReference type="GO" id="GO:0003924">
    <property type="term" value="F:GTPase activity"/>
    <property type="evidence" value="ECO:0007669"/>
    <property type="project" value="InterPro"/>
</dbReference>
<dbReference type="Pfam" id="PF00071">
    <property type="entry name" value="Ras"/>
    <property type="match status" value="1"/>
</dbReference>
<dbReference type="InterPro" id="IPR032675">
    <property type="entry name" value="LRR_dom_sf"/>
</dbReference>
<dbReference type="PANTHER" id="PTHR24118">
    <property type="entry name" value="POTE ANKYRIN DOMAIN"/>
    <property type="match status" value="1"/>
</dbReference>
<accession>A0AAV7YX97</accession>
<dbReference type="Pfam" id="PF12796">
    <property type="entry name" value="Ank_2"/>
    <property type="match status" value="2"/>
</dbReference>
<dbReference type="SMART" id="SM00174">
    <property type="entry name" value="RHO"/>
    <property type="match status" value="1"/>
</dbReference>
<evidence type="ECO:0000313" key="5">
    <source>
        <dbReference type="Proteomes" id="UP001146793"/>
    </source>
</evidence>
<dbReference type="EMBL" id="JANTQA010000047">
    <property type="protein sequence ID" value="KAJ3433475.1"/>
    <property type="molecule type" value="Genomic_DNA"/>
</dbReference>
<dbReference type="PROSITE" id="PS50088">
    <property type="entry name" value="ANK_REPEAT"/>
    <property type="match status" value="3"/>
</dbReference>
<dbReference type="InterPro" id="IPR002110">
    <property type="entry name" value="Ankyrin_rpt"/>
</dbReference>
<keyword evidence="1" id="KW-0040">ANK repeat</keyword>
<proteinExistence type="predicted"/>
<dbReference type="Pfam" id="PF13516">
    <property type="entry name" value="LRR_6"/>
    <property type="match status" value="4"/>
</dbReference>
<dbReference type="SUPFAM" id="SSF48097">
    <property type="entry name" value="Regulator of G-protein signaling, RGS"/>
    <property type="match status" value="1"/>
</dbReference>
<feature type="compositionally biased region" description="Basic and acidic residues" evidence="2">
    <location>
        <begin position="736"/>
        <end position="750"/>
    </location>
</feature>
<gene>
    <name evidence="4" type="ORF">M0812_22434</name>
</gene>
<dbReference type="SUPFAM" id="SSF52540">
    <property type="entry name" value="P-loop containing nucleoside triphosphate hydrolases"/>
    <property type="match status" value="1"/>
</dbReference>
<feature type="repeat" description="ANK" evidence="1">
    <location>
        <begin position="919"/>
        <end position="951"/>
    </location>
</feature>
<dbReference type="Pfam" id="PF00615">
    <property type="entry name" value="RGS"/>
    <property type="match status" value="1"/>
</dbReference>
<dbReference type="PROSITE" id="PS51421">
    <property type="entry name" value="RAS"/>
    <property type="match status" value="1"/>
</dbReference>
<dbReference type="InterPro" id="IPR044926">
    <property type="entry name" value="RGS_subdomain_2"/>
</dbReference>
<dbReference type="Gene3D" id="3.80.10.10">
    <property type="entry name" value="Ribonuclease Inhibitor"/>
    <property type="match status" value="1"/>
</dbReference>
<dbReference type="InterPro" id="IPR001806">
    <property type="entry name" value="Small_GTPase"/>
</dbReference>
<evidence type="ECO:0000256" key="1">
    <source>
        <dbReference type="PROSITE-ProRule" id="PRU00023"/>
    </source>
</evidence>
<dbReference type="PROSITE" id="PS50132">
    <property type="entry name" value="RGS"/>
    <property type="match status" value="1"/>
</dbReference>
<name>A0AAV7YX97_9EUKA</name>
<dbReference type="Gene3D" id="1.10.167.10">
    <property type="entry name" value="Regulator of G-protein Signalling 4, domain 2"/>
    <property type="match status" value="1"/>
</dbReference>
<feature type="repeat" description="ANK" evidence="1">
    <location>
        <begin position="847"/>
        <end position="880"/>
    </location>
</feature>
<dbReference type="InterPro" id="IPR016137">
    <property type="entry name" value="RGS"/>
</dbReference>
<dbReference type="PRINTS" id="PR01301">
    <property type="entry name" value="RGSPROTEIN"/>
</dbReference>
<dbReference type="PROSITE" id="PS51419">
    <property type="entry name" value="RAB"/>
    <property type="match status" value="1"/>
</dbReference>
<dbReference type="SMART" id="SM00173">
    <property type="entry name" value="RAS"/>
    <property type="match status" value="1"/>
</dbReference>
<dbReference type="PROSITE" id="PS50297">
    <property type="entry name" value="ANK_REP_REGION"/>
    <property type="match status" value="2"/>
</dbReference>
<dbReference type="SUPFAM" id="SSF48403">
    <property type="entry name" value="Ankyrin repeat"/>
    <property type="match status" value="1"/>
</dbReference>
<feature type="domain" description="RGS" evidence="3">
    <location>
        <begin position="1277"/>
        <end position="1398"/>
    </location>
</feature>
<sequence length="1409" mass="162842">MYKKTLEIFKVTIEKQKNEFQGIMYLTPFRATVFVTKKGEFQLKKEYANFHFYDITQIETKDSLHITFLCTNTSLSLITEKTNQILMIILKQLKQIYRDYPQKLFPKIVIQPNKRELNLKKSIEELSHKIICDWKKELLSSDHLGNNFLIIYRSHCDYLGIPKCTYFTLFLQKFLRTETKLKNSFKLNMFDGVVGDSRSRSYLDMHPVFSSLRYSTYFKSIDISGIERKEVLPLLSKVIQVNKTISEIMMSNIKYLDGFSKFIGALESNKDLPLEKLDLSNNNLGDKMIKKLMIAISNLKSGIKELNITNCQLTNRGISKLFNSIKDAKKIHNTLEKLDISNNNFGEAGSKALYLWLKTMTSHNKKLYSLNLGSGNLVLNKILDLFHTHFQTKLQNLDISGSKLTDENCKTLSKFLEGSVNFKYLNISRTFLSTKSLGLIFESIQKNKNINKFFLNSSLNNSKLEGAEIIAKNLKKCTKIKYLILDENNFKIAGVKIIFESIVNNQSIRHFSISRNVKKEKNNEIGSKELALVLRNFAIENNTCKDLNISGGVKKYHLGDILNPFFESLTKNQKLNRLNISYNQIGSKGLKFLSNSLITNENLISIIFDDLYGKYTIPIIEKFFNLISLNNKTITNFPKPVNLLKKFNKKKNIQKIIEITETLNDLLETNKRIKVDRQENIKSNNTNKDTDGSIMKKQRHTSTESYEHFDKALKTQDLNFNNFDIENYINNENQMEEQKKREKERDSANIKEKKKKPLVLKEIDQELLNALKENDTVFIKKLFLSNRQQNNNKNKNIKKTKPNIAIVERKTGSTCFHYICSFGNIELLSLLLLQQNAEKIIKMQDNMGLTPLHKLMMKSPNNESIILLSDYGADFNTRDKRGWIPMQLLLHCFQKIQNIREILLLLLENGSNPNNPDHKGVTSVHLSAGAGFAEGLELLLQHGGNVDQKDNSGSTPLHRAARNGRTECVVLLLKHGAQINSLDFAGNTPIALARVFGQAKVEEVLDPKSRFEHNIIWEHEKEFAQNNHKIAESNTSYFSYTIVLLGASKCGKTKFVERFVTKLFTVRYFPTIEKMRKFRSIAEDTRILINILDVSGDKVYSSFRSNWIRQADGFILCYDTTAQTEALQELKHYYRNIENIKSNLKGKLPLILVSLKNDLKGKIIISEKEGKDLAEQFNCPFLSVSSKANLNVELAFKLILMEIKNKNTLLKPVINGNDFPLITSPRSNQNSLNSFFSHISQNENENENENERRNENENDIKLDCNEKKKKIMQEIIPFEQIIQHQSCLDAFSKFLKNEFAEENLMFYYVIKSFKKIEVEKSQLINVAVKTIVENYISTNSQYEINIDYQIRKDILTKIDKNQNIDLSIFDQAMIQIFEMLKKDSYPKFIKSTYYQELINLLLNDNKKIL</sequence>
<evidence type="ECO:0000259" key="3">
    <source>
        <dbReference type="PROSITE" id="PS50132"/>
    </source>
</evidence>
<dbReference type="SMART" id="SM00175">
    <property type="entry name" value="RAB"/>
    <property type="match status" value="1"/>
</dbReference>
<feature type="repeat" description="ANK" evidence="1">
    <location>
        <begin position="952"/>
        <end position="984"/>
    </location>
</feature>
<dbReference type="InterPro" id="IPR036305">
    <property type="entry name" value="RGS_sf"/>
</dbReference>
<reference evidence="4" key="1">
    <citation type="submission" date="2022-08" db="EMBL/GenBank/DDBJ databases">
        <title>Novel sulphate-reducing endosymbionts in the free-living metamonad Anaeramoeba.</title>
        <authorList>
            <person name="Jerlstrom-Hultqvist J."/>
            <person name="Cepicka I."/>
            <person name="Gallot-Lavallee L."/>
            <person name="Salas-Leiva D."/>
            <person name="Curtis B.A."/>
            <person name="Zahonova K."/>
            <person name="Pipaliya S."/>
            <person name="Dacks J."/>
            <person name="Roger A.J."/>
        </authorList>
    </citation>
    <scope>NUCLEOTIDE SEQUENCE</scope>
    <source>
        <strain evidence="4">Busselton2</strain>
    </source>
</reference>
<dbReference type="FunFam" id="3.40.50.300:FF:001447">
    <property type="entry name" value="Ras-related protein Rab-1B"/>
    <property type="match status" value="1"/>
</dbReference>
<dbReference type="InterPro" id="IPR001611">
    <property type="entry name" value="Leu-rich_rpt"/>
</dbReference>
<dbReference type="Gene3D" id="1.25.40.20">
    <property type="entry name" value="Ankyrin repeat-containing domain"/>
    <property type="match status" value="2"/>
</dbReference>
<dbReference type="CDD" id="cd07440">
    <property type="entry name" value="RGS"/>
    <property type="match status" value="1"/>
</dbReference>
<dbReference type="Gene3D" id="3.40.50.300">
    <property type="entry name" value="P-loop containing nucleotide triphosphate hydrolases"/>
    <property type="match status" value="1"/>
</dbReference>